<dbReference type="EMBL" id="FOWQ01000011">
    <property type="protein sequence ID" value="SFP96018.1"/>
    <property type="molecule type" value="Genomic_DNA"/>
</dbReference>
<organism evidence="1 2">
    <name type="scientific">Geodermatophilus dictyosporus</name>
    <dbReference type="NCBI Taxonomy" id="1523247"/>
    <lineage>
        <taxon>Bacteria</taxon>
        <taxon>Bacillati</taxon>
        <taxon>Actinomycetota</taxon>
        <taxon>Actinomycetes</taxon>
        <taxon>Geodermatophilales</taxon>
        <taxon>Geodermatophilaceae</taxon>
        <taxon>Geodermatophilus</taxon>
    </lineage>
</organism>
<dbReference type="Proteomes" id="UP000198857">
    <property type="component" value="Unassembled WGS sequence"/>
</dbReference>
<reference evidence="2" key="1">
    <citation type="submission" date="2016-10" db="EMBL/GenBank/DDBJ databases">
        <authorList>
            <person name="Varghese N."/>
            <person name="Submissions S."/>
        </authorList>
    </citation>
    <scope>NUCLEOTIDE SEQUENCE [LARGE SCALE GENOMIC DNA]</scope>
    <source>
        <strain evidence="2">DSM 44208</strain>
    </source>
</reference>
<dbReference type="InterPro" id="IPR023393">
    <property type="entry name" value="START-like_dom_sf"/>
</dbReference>
<evidence type="ECO:0000313" key="2">
    <source>
        <dbReference type="Proteomes" id="UP000198857"/>
    </source>
</evidence>
<proteinExistence type="predicted"/>
<gene>
    <name evidence="1" type="ORF">SAMN05660464_0297</name>
</gene>
<dbReference type="CDD" id="cd07812">
    <property type="entry name" value="SRPBCC"/>
    <property type="match status" value="1"/>
</dbReference>
<dbReference type="Gene3D" id="3.30.530.20">
    <property type="match status" value="1"/>
</dbReference>
<evidence type="ECO:0000313" key="1">
    <source>
        <dbReference type="EMBL" id="SFP96018.1"/>
    </source>
</evidence>
<dbReference type="InterPro" id="IPR019587">
    <property type="entry name" value="Polyketide_cyclase/dehydratase"/>
</dbReference>
<dbReference type="AlphaFoldDB" id="A0A1I5ULB0"/>
<accession>A0A1I5ULB0</accession>
<dbReference type="Pfam" id="PF10604">
    <property type="entry name" value="Polyketide_cyc2"/>
    <property type="match status" value="1"/>
</dbReference>
<dbReference type="STRING" id="1523247.SAMN05660464_0297"/>
<keyword evidence="2" id="KW-1185">Reference proteome</keyword>
<name>A0A1I5ULB0_9ACTN</name>
<sequence length="181" mass="19776">MSWTTPSVSPRVVGVSPAAGCRCETPRVTADRTFSDSIVVAAPPEAVYDLVSDVTRTGEWSPVCVACWWDEGATGAVGDWFTGRNVTPERTWETRSQVVAADRGREFAWVVGGSRARWGYTLEPVDGGTRLTESWAFLPDGLAFMAERYGEQAPEQVELRTRMAHEGIPVTLAAIRRVAEA</sequence>
<protein>
    <submittedName>
        <fullName evidence="1">Polyketide cyclase / dehydrase and lipid transport</fullName>
    </submittedName>
</protein>
<dbReference type="SUPFAM" id="SSF55961">
    <property type="entry name" value="Bet v1-like"/>
    <property type="match status" value="1"/>
</dbReference>